<dbReference type="Gene3D" id="2.60.40.10">
    <property type="entry name" value="Immunoglobulins"/>
    <property type="match status" value="2"/>
</dbReference>
<feature type="chain" id="PRO_5043799953" description="Ig-like domain-containing protein" evidence="1">
    <location>
        <begin position="25"/>
        <end position="268"/>
    </location>
</feature>
<dbReference type="SUPFAM" id="SSF48726">
    <property type="entry name" value="Immunoglobulin"/>
    <property type="match status" value="1"/>
</dbReference>
<dbReference type="Pfam" id="PF08204">
    <property type="entry name" value="V-set_CD47"/>
    <property type="match status" value="1"/>
</dbReference>
<feature type="signal peptide" evidence="1">
    <location>
        <begin position="1"/>
        <end position="24"/>
    </location>
</feature>
<comment type="caution">
    <text evidence="3">The sequence shown here is derived from an EMBL/GenBank/DDBJ whole genome shotgun (WGS) entry which is preliminary data.</text>
</comment>
<name>A0AAW1TIF1_9CUCU</name>
<dbReference type="InterPro" id="IPR007110">
    <property type="entry name" value="Ig-like_dom"/>
</dbReference>
<evidence type="ECO:0000256" key="1">
    <source>
        <dbReference type="SAM" id="SignalP"/>
    </source>
</evidence>
<organism evidence="3 4">
    <name type="scientific">Henosepilachna vigintioctopunctata</name>
    <dbReference type="NCBI Taxonomy" id="420089"/>
    <lineage>
        <taxon>Eukaryota</taxon>
        <taxon>Metazoa</taxon>
        <taxon>Ecdysozoa</taxon>
        <taxon>Arthropoda</taxon>
        <taxon>Hexapoda</taxon>
        <taxon>Insecta</taxon>
        <taxon>Pterygota</taxon>
        <taxon>Neoptera</taxon>
        <taxon>Endopterygota</taxon>
        <taxon>Coleoptera</taxon>
        <taxon>Polyphaga</taxon>
        <taxon>Cucujiformia</taxon>
        <taxon>Coccinelloidea</taxon>
        <taxon>Coccinellidae</taxon>
        <taxon>Epilachninae</taxon>
        <taxon>Epilachnini</taxon>
        <taxon>Henosepilachna</taxon>
    </lineage>
</organism>
<evidence type="ECO:0000313" key="4">
    <source>
        <dbReference type="Proteomes" id="UP001431783"/>
    </source>
</evidence>
<sequence>MRETKYSNRVSLLLIIGSFTLVESVKINNLHVPEVIRHRAAVVLDCDFTVEESDQDLVVKWFFNSNNQTLVYQWIPASSSRPQVLGILKDRLNLEYAVSAVDSNGKHRALHILDAGPDLSGNYTCSVSTLQSEDIRTKSMLVFVPERLLIIRRLHSSVGLMRIQCTAEGVFPSPEILLRSHKRELIETEITSEQRGNLYDISVSATLKALEEPEEFSCELRIPQANYTVRKETVIYPGNKGLQITQDIWITILSCVPILCQRIFQILC</sequence>
<feature type="domain" description="Ig-like" evidence="2">
    <location>
        <begin position="42"/>
        <end position="136"/>
    </location>
</feature>
<protein>
    <recommendedName>
        <fullName evidence="2">Ig-like domain-containing protein</fullName>
    </recommendedName>
</protein>
<evidence type="ECO:0000259" key="2">
    <source>
        <dbReference type="PROSITE" id="PS50835"/>
    </source>
</evidence>
<dbReference type="PROSITE" id="PS50835">
    <property type="entry name" value="IG_LIKE"/>
    <property type="match status" value="1"/>
</dbReference>
<dbReference type="InterPro" id="IPR036179">
    <property type="entry name" value="Ig-like_dom_sf"/>
</dbReference>
<dbReference type="Proteomes" id="UP001431783">
    <property type="component" value="Unassembled WGS sequence"/>
</dbReference>
<dbReference type="InterPro" id="IPR013270">
    <property type="entry name" value="CD47_Vset"/>
</dbReference>
<keyword evidence="4" id="KW-1185">Reference proteome</keyword>
<dbReference type="PANTHER" id="PTHR21261:SF2">
    <property type="entry name" value="GH04238P-RELATED"/>
    <property type="match status" value="1"/>
</dbReference>
<gene>
    <name evidence="3" type="ORF">WA026_008011</name>
</gene>
<dbReference type="PANTHER" id="PTHR21261">
    <property type="entry name" value="BEAT PROTEIN"/>
    <property type="match status" value="1"/>
</dbReference>
<reference evidence="3 4" key="1">
    <citation type="submission" date="2023-03" db="EMBL/GenBank/DDBJ databases">
        <title>Genome insight into feeding habits of ladybird beetles.</title>
        <authorList>
            <person name="Li H.-S."/>
            <person name="Huang Y.-H."/>
            <person name="Pang H."/>
        </authorList>
    </citation>
    <scope>NUCLEOTIDE SEQUENCE [LARGE SCALE GENOMIC DNA]</scope>
    <source>
        <strain evidence="3">SYSU_2023b</strain>
        <tissue evidence="3">Whole body</tissue>
    </source>
</reference>
<dbReference type="AlphaFoldDB" id="A0AAW1TIF1"/>
<evidence type="ECO:0000313" key="3">
    <source>
        <dbReference type="EMBL" id="KAK9870446.1"/>
    </source>
</evidence>
<keyword evidence="1" id="KW-0732">Signal</keyword>
<proteinExistence type="predicted"/>
<dbReference type="InterPro" id="IPR013783">
    <property type="entry name" value="Ig-like_fold"/>
</dbReference>
<dbReference type="EMBL" id="JARQZJ010000003">
    <property type="protein sequence ID" value="KAK9870446.1"/>
    <property type="molecule type" value="Genomic_DNA"/>
</dbReference>
<accession>A0AAW1TIF1</accession>